<keyword evidence="2" id="KW-1185">Reference proteome</keyword>
<name>A0A0R3PCG5_ANGCS</name>
<organism evidence="3">
    <name type="scientific">Angiostrongylus costaricensis</name>
    <name type="common">Nematode worm</name>
    <dbReference type="NCBI Taxonomy" id="334426"/>
    <lineage>
        <taxon>Eukaryota</taxon>
        <taxon>Metazoa</taxon>
        <taxon>Ecdysozoa</taxon>
        <taxon>Nematoda</taxon>
        <taxon>Chromadorea</taxon>
        <taxon>Rhabditida</taxon>
        <taxon>Rhabditina</taxon>
        <taxon>Rhabditomorpha</taxon>
        <taxon>Strongyloidea</taxon>
        <taxon>Metastrongylidae</taxon>
        <taxon>Angiostrongylus</taxon>
    </lineage>
</organism>
<accession>A0A0R3PCG5</accession>
<dbReference type="EMBL" id="UYYA01000225">
    <property type="protein sequence ID" value="VDM53088.1"/>
    <property type="molecule type" value="Genomic_DNA"/>
</dbReference>
<gene>
    <name evidence="1" type="ORF">ACOC_LOCUS1503</name>
</gene>
<evidence type="ECO:0000313" key="2">
    <source>
        <dbReference type="Proteomes" id="UP000267027"/>
    </source>
</evidence>
<dbReference type="AlphaFoldDB" id="A0A0R3PCG5"/>
<reference evidence="1 2" key="2">
    <citation type="submission" date="2018-11" db="EMBL/GenBank/DDBJ databases">
        <authorList>
            <consortium name="Pathogen Informatics"/>
        </authorList>
    </citation>
    <scope>NUCLEOTIDE SEQUENCE [LARGE SCALE GENOMIC DNA]</scope>
    <source>
        <strain evidence="1 2">Costa Rica</strain>
    </source>
</reference>
<protein>
    <submittedName>
        <fullName evidence="1 3">Uncharacterized protein</fullName>
    </submittedName>
</protein>
<reference evidence="3" key="1">
    <citation type="submission" date="2017-02" db="UniProtKB">
        <authorList>
            <consortium name="WormBaseParasite"/>
        </authorList>
    </citation>
    <scope>IDENTIFICATION</scope>
</reference>
<evidence type="ECO:0000313" key="1">
    <source>
        <dbReference type="EMBL" id="VDM53088.1"/>
    </source>
</evidence>
<sequence length="106" mass="11820">MGNTYYSGRGRGCNPVGAILGRLHCQDDCETQHDDDSDRHRPWEGDRANRRRVVTCGAEDTPASAESCRCTAGRPVDDGRDLPTPYVMKNARYQVKYRTVLSQATS</sequence>
<evidence type="ECO:0000313" key="3">
    <source>
        <dbReference type="WBParaSite" id="ACOC_0000150201-mRNA-1"/>
    </source>
</evidence>
<proteinExistence type="predicted"/>
<dbReference type="Proteomes" id="UP000267027">
    <property type="component" value="Unassembled WGS sequence"/>
</dbReference>
<dbReference type="WBParaSite" id="ACOC_0000150201-mRNA-1">
    <property type="protein sequence ID" value="ACOC_0000150201-mRNA-1"/>
    <property type="gene ID" value="ACOC_0000150201"/>
</dbReference>